<dbReference type="AlphaFoldDB" id="A0A6C0JWC3"/>
<name>A0A6C0JWC3_9ZZZZ</name>
<protein>
    <submittedName>
        <fullName evidence="1">Uncharacterized protein</fullName>
    </submittedName>
</protein>
<evidence type="ECO:0000313" key="1">
    <source>
        <dbReference type="EMBL" id="QHU08687.1"/>
    </source>
</evidence>
<dbReference type="EMBL" id="MN740698">
    <property type="protein sequence ID" value="QHU08687.1"/>
    <property type="molecule type" value="Genomic_DNA"/>
</dbReference>
<accession>A0A6C0JWC3</accession>
<sequence>MTIYGGFVSNVHSHCVYDISIDGIDKIPGVQGTTYVYDSVDLDTMEVVGTYEAVSFPCRIARLKVRGGDERRHPKSLVRAATYSVSTLFANHDNKVKVRINKIDDSGRLIVDIYCGKESVSKYLAESFPTMYSLS</sequence>
<organism evidence="1">
    <name type="scientific">viral metagenome</name>
    <dbReference type="NCBI Taxonomy" id="1070528"/>
    <lineage>
        <taxon>unclassified sequences</taxon>
        <taxon>metagenomes</taxon>
        <taxon>organismal metagenomes</taxon>
    </lineage>
</organism>
<proteinExistence type="predicted"/>
<reference evidence="1" key="1">
    <citation type="journal article" date="2020" name="Nature">
        <title>Giant virus diversity and host interactions through global metagenomics.</title>
        <authorList>
            <person name="Schulz F."/>
            <person name="Roux S."/>
            <person name="Paez-Espino D."/>
            <person name="Jungbluth S."/>
            <person name="Walsh D.A."/>
            <person name="Denef V.J."/>
            <person name="McMahon K.D."/>
            <person name="Konstantinidis K.T."/>
            <person name="Eloe-Fadrosh E.A."/>
            <person name="Kyrpides N.C."/>
            <person name="Woyke T."/>
        </authorList>
    </citation>
    <scope>NUCLEOTIDE SEQUENCE</scope>
    <source>
        <strain evidence="1">GVMAG-S-1063924-116</strain>
    </source>
</reference>